<sequence length="110" mass="11274">MTTPLTPDFTPPPPPESPQPLSSSRARMILCGGIVAVAVLAFIAAVETGARDSALLFVGLPTVIALAVAAAKPARSLHGTVFKAITICLMLSAVWLHEGAICVVFAAPLV</sequence>
<keyword evidence="4" id="KW-1185">Reference proteome</keyword>
<gene>
    <name evidence="3" type="ORF">F4553_000377</name>
</gene>
<dbReference type="AlphaFoldDB" id="A0A841BI47"/>
<dbReference type="Proteomes" id="UP000587527">
    <property type="component" value="Unassembled WGS sequence"/>
</dbReference>
<feature type="transmembrane region" description="Helical" evidence="2">
    <location>
        <begin position="84"/>
        <end position="107"/>
    </location>
</feature>
<feature type="compositionally biased region" description="Pro residues" evidence="1">
    <location>
        <begin position="9"/>
        <end position="18"/>
    </location>
</feature>
<evidence type="ECO:0000256" key="1">
    <source>
        <dbReference type="SAM" id="MobiDB-lite"/>
    </source>
</evidence>
<name>A0A841BI47_9ACTN</name>
<accession>A0A841BI47</accession>
<protein>
    <submittedName>
        <fullName evidence="3">Uncharacterized protein</fullName>
    </submittedName>
</protein>
<dbReference type="EMBL" id="JACHMN010000001">
    <property type="protein sequence ID" value="MBB5866998.1"/>
    <property type="molecule type" value="Genomic_DNA"/>
</dbReference>
<keyword evidence="2" id="KW-0472">Membrane</keyword>
<organism evidence="3 4">
    <name type="scientific">Allocatelliglobosispora scoriae</name>
    <dbReference type="NCBI Taxonomy" id="643052"/>
    <lineage>
        <taxon>Bacteria</taxon>
        <taxon>Bacillati</taxon>
        <taxon>Actinomycetota</taxon>
        <taxon>Actinomycetes</taxon>
        <taxon>Micromonosporales</taxon>
        <taxon>Micromonosporaceae</taxon>
        <taxon>Allocatelliglobosispora</taxon>
    </lineage>
</organism>
<proteinExistence type="predicted"/>
<comment type="caution">
    <text evidence="3">The sequence shown here is derived from an EMBL/GenBank/DDBJ whole genome shotgun (WGS) entry which is preliminary data.</text>
</comment>
<dbReference type="RefSeq" id="WP_184831238.1">
    <property type="nucleotide sequence ID" value="NZ_JACHMN010000001.1"/>
</dbReference>
<keyword evidence="2" id="KW-1133">Transmembrane helix</keyword>
<evidence type="ECO:0000313" key="4">
    <source>
        <dbReference type="Proteomes" id="UP000587527"/>
    </source>
</evidence>
<feature type="transmembrane region" description="Helical" evidence="2">
    <location>
        <begin position="28"/>
        <end position="48"/>
    </location>
</feature>
<evidence type="ECO:0000313" key="3">
    <source>
        <dbReference type="EMBL" id="MBB5866998.1"/>
    </source>
</evidence>
<reference evidence="3 4" key="1">
    <citation type="submission" date="2020-08" db="EMBL/GenBank/DDBJ databases">
        <title>Sequencing the genomes of 1000 actinobacteria strains.</title>
        <authorList>
            <person name="Klenk H.-P."/>
        </authorList>
    </citation>
    <scope>NUCLEOTIDE SEQUENCE [LARGE SCALE GENOMIC DNA]</scope>
    <source>
        <strain evidence="3 4">DSM 45362</strain>
    </source>
</reference>
<keyword evidence="2" id="KW-0812">Transmembrane</keyword>
<feature type="transmembrane region" description="Helical" evidence="2">
    <location>
        <begin position="54"/>
        <end position="72"/>
    </location>
</feature>
<evidence type="ECO:0000256" key="2">
    <source>
        <dbReference type="SAM" id="Phobius"/>
    </source>
</evidence>
<feature type="region of interest" description="Disordered" evidence="1">
    <location>
        <begin position="1"/>
        <end position="23"/>
    </location>
</feature>